<gene>
    <name evidence="2" type="ORF">JZ751_022261</name>
</gene>
<proteinExistence type="predicted"/>
<sequence>MDFTPAETTAMGVRPSSVRCRHGAYGCGLTTLPIPVYSSNASCHKHRDACPVSCDHDYMAHLADGVRKVSAGHFEGGLAAGQEVQLLLGQSYVNPALQNPHCGRRDPITESSPILDGRKIRVLSFKINSNGGGSGSNHSGSSNNRRRLDQTRYLQVEQD</sequence>
<comment type="caution">
    <text evidence="2">The sequence shown here is derived from an EMBL/GenBank/DDBJ whole genome shotgun (WGS) entry which is preliminary data.</text>
</comment>
<reference evidence="2" key="1">
    <citation type="thesis" date="2021" institute="BYU ScholarsArchive" country="Provo, UT, USA">
        <title>Applications of and Algorithms for Genome Assembly and Genomic Analyses with an Emphasis on Marine Teleosts.</title>
        <authorList>
            <person name="Pickett B.D."/>
        </authorList>
    </citation>
    <scope>NUCLEOTIDE SEQUENCE</scope>
    <source>
        <strain evidence="2">HI-2016</strain>
    </source>
</reference>
<organism evidence="2 3">
    <name type="scientific">Albula glossodonta</name>
    <name type="common">roundjaw bonefish</name>
    <dbReference type="NCBI Taxonomy" id="121402"/>
    <lineage>
        <taxon>Eukaryota</taxon>
        <taxon>Metazoa</taxon>
        <taxon>Chordata</taxon>
        <taxon>Craniata</taxon>
        <taxon>Vertebrata</taxon>
        <taxon>Euteleostomi</taxon>
        <taxon>Actinopterygii</taxon>
        <taxon>Neopterygii</taxon>
        <taxon>Teleostei</taxon>
        <taxon>Albuliformes</taxon>
        <taxon>Albulidae</taxon>
        <taxon>Albula</taxon>
    </lineage>
</organism>
<name>A0A8T2NJS9_9TELE</name>
<dbReference type="Proteomes" id="UP000824540">
    <property type="component" value="Unassembled WGS sequence"/>
</dbReference>
<dbReference type="EMBL" id="JAFBMS010000048">
    <property type="protein sequence ID" value="KAG9339946.1"/>
    <property type="molecule type" value="Genomic_DNA"/>
</dbReference>
<dbReference type="AlphaFoldDB" id="A0A8T2NJS9"/>
<keyword evidence="3" id="KW-1185">Reference proteome</keyword>
<accession>A0A8T2NJS9</accession>
<evidence type="ECO:0000256" key="1">
    <source>
        <dbReference type="SAM" id="MobiDB-lite"/>
    </source>
</evidence>
<evidence type="ECO:0000313" key="2">
    <source>
        <dbReference type="EMBL" id="KAG9339946.1"/>
    </source>
</evidence>
<protein>
    <submittedName>
        <fullName evidence="2">Uncharacterized protein</fullName>
    </submittedName>
</protein>
<evidence type="ECO:0000313" key="3">
    <source>
        <dbReference type="Proteomes" id="UP000824540"/>
    </source>
</evidence>
<feature type="region of interest" description="Disordered" evidence="1">
    <location>
        <begin position="128"/>
        <end position="159"/>
    </location>
</feature>